<dbReference type="PANTHER" id="PTHR43304">
    <property type="entry name" value="PHYTOCHROME-LIKE PROTEIN CPH1"/>
    <property type="match status" value="1"/>
</dbReference>
<evidence type="ECO:0000313" key="9">
    <source>
        <dbReference type="EMBL" id="SHH23459.1"/>
    </source>
</evidence>
<dbReference type="InterPro" id="IPR003594">
    <property type="entry name" value="HATPase_dom"/>
</dbReference>
<dbReference type="InterPro" id="IPR003661">
    <property type="entry name" value="HisK_dim/P_dom"/>
</dbReference>
<gene>
    <name evidence="8" type="ORF">BC624_108117</name>
    <name evidence="9" type="ORF">SAMN05443373_109116</name>
</gene>
<reference evidence="10" key="1">
    <citation type="submission" date="2016-11" db="EMBL/GenBank/DDBJ databases">
        <authorList>
            <person name="Varghese N."/>
            <person name="Submissions S."/>
        </authorList>
    </citation>
    <scope>NUCLEOTIDE SEQUENCE [LARGE SCALE GENOMIC DNA]</scope>
    <source>
        <strain evidence="10">DSM 19729</strain>
    </source>
</reference>
<dbReference type="EMBL" id="PVUB01000008">
    <property type="protein sequence ID" value="PRZ21677.1"/>
    <property type="molecule type" value="Genomic_DNA"/>
</dbReference>
<dbReference type="AlphaFoldDB" id="A0A1M5RBM4"/>
<dbReference type="SMART" id="SM00387">
    <property type="entry name" value="HATPase_c"/>
    <property type="match status" value="1"/>
</dbReference>
<evidence type="ECO:0000256" key="4">
    <source>
        <dbReference type="ARBA" id="ARBA00022679"/>
    </source>
</evidence>
<feature type="domain" description="Histidine kinase" evidence="6">
    <location>
        <begin position="154"/>
        <end position="366"/>
    </location>
</feature>
<name>A0A1M5RBM4_9FLAO</name>
<dbReference type="InterPro" id="IPR005467">
    <property type="entry name" value="His_kinase_dom"/>
</dbReference>
<dbReference type="SUPFAM" id="SSF55874">
    <property type="entry name" value="ATPase domain of HSP90 chaperone/DNA topoisomerase II/histidine kinase"/>
    <property type="match status" value="1"/>
</dbReference>
<keyword evidence="11" id="KW-1185">Reference proteome</keyword>
<evidence type="ECO:0000256" key="2">
    <source>
        <dbReference type="ARBA" id="ARBA00012438"/>
    </source>
</evidence>
<proteinExistence type="predicted"/>
<dbReference type="CDD" id="cd00130">
    <property type="entry name" value="PAS"/>
    <property type="match status" value="1"/>
</dbReference>
<keyword evidence="5" id="KW-0418">Kinase</keyword>
<dbReference type="Gene3D" id="3.30.565.10">
    <property type="entry name" value="Histidine kinase-like ATPase, C-terminal domain"/>
    <property type="match status" value="1"/>
</dbReference>
<dbReference type="GO" id="GO:0000155">
    <property type="term" value="F:phosphorelay sensor kinase activity"/>
    <property type="evidence" value="ECO:0007669"/>
    <property type="project" value="InterPro"/>
</dbReference>
<dbReference type="SUPFAM" id="SSF55785">
    <property type="entry name" value="PYP-like sensor domain (PAS domain)"/>
    <property type="match status" value="1"/>
</dbReference>
<protein>
    <recommendedName>
        <fullName evidence="2">histidine kinase</fullName>
        <ecNumber evidence="2">2.7.13.3</ecNumber>
    </recommendedName>
</protein>
<sequence>MIRAESNAIQSHLDSFNKFEKFFDLSPDLLCVAGFDGYFKRINPAVCKLLGYSAEELMSKPINEFVFYADKNNTASARNELRKRVPLFDFENRYLTKSGDIVWLLWTSFPVENDEHVYAIAKNITYKKELEEERNLHLAELTKMSNDLKELTYTTLHDLRSPVNNLLSVFELLDTSKIEDSETQEYLSILKSTSESLKQTLNEYVTILNKKNENAAPIEKLNLRESLDEVLLSINSLIQNSHTTIDVDFSQLDTVNFNKAYLKSIFLNLITNSIKYVKPNCLPTISIHSDNKSGKKQLIISDNGIGFDMEKVKDKIFKLHQKFHNHIDSSGIGLYLVYNHVVNLGGHISVESKVNEGTKFIITFKD</sequence>
<dbReference type="InterPro" id="IPR000014">
    <property type="entry name" value="PAS"/>
</dbReference>
<dbReference type="Proteomes" id="UP000237771">
    <property type="component" value="Unassembled WGS sequence"/>
</dbReference>
<dbReference type="RefSeq" id="WP_072944752.1">
    <property type="nucleotide sequence ID" value="NZ_FQWO01000009.1"/>
</dbReference>
<dbReference type="InterPro" id="IPR052162">
    <property type="entry name" value="Sensor_kinase/Photoreceptor"/>
</dbReference>
<dbReference type="CDD" id="cd00082">
    <property type="entry name" value="HisKA"/>
    <property type="match status" value="1"/>
</dbReference>
<evidence type="ECO:0000256" key="1">
    <source>
        <dbReference type="ARBA" id="ARBA00000085"/>
    </source>
</evidence>
<organism evidence="9 10">
    <name type="scientific">Flavobacterium granuli</name>
    <dbReference type="NCBI Taxonomy" id="280093"/>
    <lineage>
        <taxon>Bacteria</taxon>
        <taxon>Pseudomonadati</taxon>
        <taxon>Bacteroidota</taxon>
        <taxon>Flavobacteriia</taxon>
        <taxon>Flavobacteriales</taxon>
        <taxon>Flavobacteriaceae</taxon>
        <taxon>Flavobacterium</taxon>
    </lineage>
</organism>
<evidence type="ECO:0000259" key="6">
    <source>
        <dbReference type="PROSITE" id="PS50109"/>
    </source>
</evidence>
<evidence type="ECO:0000313" key="11">
    <source>
        <dbReference type="Proteomes" id="UP000237771"/>
    </source>
</evidence>
<dbReference type="PANTHER" id="PTHR43304:SF1">
    <property type="entry name" value="PAC DOMAIN-CONTAINING PROTEIN"/>
    <property type="match status" value="1"/>
</dbReference>
<evidence type="ECO:0000259" key="7">
    <source>
        <dbReference type="PROSITE" id="PS50112"/>
    </source>
</evidence>
<accession>A0A1M5RBM4</accession>
<evidence type="ECO:0000256" key="3">
    <source>
        <dbReference type="ARBA" id="ARBA00022553"/>
    </source>
</evidence>
<dbReference type="Pfam" id="PF02518">
    <property type="entry name" value="HATPase_c"/>
    <property type="match status" value="1"/>
</dbReference>
<dbReference type="EMBL" id="FQWO01000009">
    <property type="protein sequence ID" value="SHH23459.1"/>
    <property type="molecule type" value="Genomic_DNA"/>
</dbReference>
<dbReference type="PROSITE" id="PS50112">
    <property type="entry name" value="PAS"/>
    <property type="match status" value="1"/>
</dbReference>
<feature type="domain" description="PAS" evidence="7">
    <location>
        <begin position="15"/>
        <end position="66"/>
    </location>
</feature>
<keyword evidence="3" id="KW-0597">Phosphoprotein</keyword>
<dbReference type="SMART" id="SM00388">
    <property type="entry name" value="HisKA"/>
    <property type="match status" value="1"/>
</dbReference>
<comment type="catalytic activity">
    <reaction evidence="1">
        <text>ATP + protein L-histidine = ADP + protein N-phospho-L-histidine.</text>
        <dbReference type="EC" id="2.7.13.3"/>
    </reaction>
</comment>
<dbReference type="Proteomes" id="UP000184384">
    <property type="component" value="Unassembled WGS sequence"/>
</dbReference>
<dbReference type="InterPro" id="IPR036890">
    <property type="entry name" value="HATPase_C_sf"/>
</dbReference>
<dbReference type="Pfam" id="PF08447">
    <property type="entry name" value="PAS_3"/>
    <property type="match status" value="1"/>
</dbReference>
<dbReference type="Gene3D" id="3.30.450.20">
    <property type="entry name" value="PAS domain"/>
    <property type="match status" value="1"/>
</dbReference>
<reference evidence="9" key="2">
    <citation type="submission" date="2016-11" db="EMBL/GenBank/DDBJ databases">
        <authorList>
            <person name="Jaros S."/>
            <person name="Januszkiewicz K."/>
            <person name="Wedrychowicz H."/>
        </authorList>
    </citation>
    <scope>NUCLEOTIDE SEQUENCE [LARGE SCALE GENOMIC DNA]</scope>
    <source>
        <strain evidence="9">DSM 19729</strain>
    </source>
</reference>
<dbReference type="Gene3D" id="1.10.287.130">
    <property type="match status" value="1"/>
</dbReference>
<dbReference type="SUPFAM" id="SSF47384">
    <property type="entry name" value="Homodimeric domain of signal transducing histidine kinase"/>
    <property type="match status" value="1"/>
</dbReference>
<keyword evidence="4" id="KW-0808">Transferase</keyword>
<dbReference type="InterPro" id="IPR004358">
    <property type="entry name" value="Sig_transdc_His_kin-like_C"/>
</dbReference>
<dbReference type="PRINTS" id="PR00344">
    <property type="entry name" value="BCTRLSENSOR"/>
</dbReference>
<dbReference type="SMART" id="SM00091">
    <property type="entry name" value="PAS"/>
    <property type="match status" value="1"/>
</dbReference>
<dbReference type="NCBIfam" id="TIGR00229">
    <property type="entry name" value="sensory_box"/>
    <property type="match status" value="1"/>
</dbReference>
<evidence type="ECO:0000313" key="10">
    <source>
        <dbReference type="Proteomes" id="UP000184384"/>
    </source>
</evidence>
<evidence type="ECO:0000313" key="8">
    <source>
        <dbReference type="EMBL" id="PRZ21677.1"/>
    </source>
</evidence>
<dbReference type="InterPro" id="IPR013655">
    <property type="entry name" value="PAS_fold_3"/>
</dbReference>
<dbReference type="PROSITE" id="PS50109">
    <property type="entry name" value="HIS_KIN"/>
    <property type="match status" value="1"/>
</dbReference>
<dbReference type="STRING" id="280093.SAMN05443373_109116"/>
<dbReference type="InterPro" id="IPR035965">
    <property type="entry name" value="PAS-like_dom_sf"/>
</dbReference>
<dbReference type="EC" id="2.7.13.3" evidence="2"/>
<evidence type="ECO:0000256" key="5">
    <source>
        <dbReference type="ARBA" id="ARBA00022777"/>
    </source>
</evidence>
<reference evidence="8 11" key="3">
    <citation type="submission" date="2018-03" db="EMBL/GenBank/DDBJ databases">
        <title>Genomic Encyclopedia of Archaeal and Bacterial Type Strains, Phase II (KMG-II): from individual species to whole genera.</title>
        <authorList>
            <person name="Goeker M."/>
        </authorList>
    </citation>
    <scope>NUCLEOTIDE SEQUENCE [LARGE SCALE GENOMIC DNA]</scope>
    <source>
        <strain evidence="8 11">DSM 17797</strain>
    </source>
</reference>
<dbReference type="InterPro" id="IPR036097">
    <property type="entry name" value="HisK_dim/P_sf"/>
</dbReference>